<dbReference type="OMA" id="YTTFIIV"/>
<evidence type="ECO:0000256" key="1">
    <source>
        <dbReference type="SAM" id="MobiDB-lite"/>
    </source>
</evidence>
<accession>A0A0P0WZ44</accession>
<gene>
    <name evidence="2" type="ordered locus">Os06g0610401</name>
</gene>
<evidence type="ECO:0000313" key="3">
    <source>
        <dbReference type="Proteomes" id="UP000000763"/>
    </source>
</evidence>
<dbReference type="EMBL" id="AP008212">
    <property type="protein sequence ID" value="BAH93625.1"/>
    <property type="molecule type" value="Genomic_DNA"/>
</dbReference>
<dbReference type="Gramene" id="Os06t0610400-01">
    <property type="protein sequence ID" value="Os06t0610400-01"/>
    <property type="gene ID" value="Os06g0610400"/>
</dbReference>
<feature type="region of interest" description="Disordered" evidence="1">
    <location>
        <begin position="1"/>
        <end position="22"/>
    </location>
</feature>
<dbReference type="AlphaFoldDB" id="A0A0P0WZ44"/>
<feature type="region of interest" description="Disordered" evidence="1">
    <location>
        <begin position="34"/>
        <end position="77"/>
    </location>
</feature>
<dbReference type="KEGG" id="dosa:Os06g0610401"/>
<dbReference type="Proteomes" id="UP000000763">
    <property type="component" value="Chromosome 6"/>
</dbReference>
<name>A0A0P0WZ44_ORYSJ</name>
<sequence length="91" mass="9892">MIDACLPQPQARTAAGRPTGRTCRRDVSIWASIRDDDETAPRRRPRPNNPADVESAIIGKHARKRPSGRPPAMAGQAATTAAYTTFIIVQL</sequence>
<reference evidence="2 3" key="1">
    <citation type="journal article" date="2005" name="Nature">
        <title>The map-based sequence of the rice genome.</title>
        <authorList>
            <consortium name="International rice genome sequencing project (IRGSP)"/>
            <person name="Matsumoto T."/>
            <person name="Wu J."/>
            <person name="Kanamori H."/>
            <person name="Katayose Y."/>
            <person name="Fujisawa M."/>
            <person name="Namiki N."/>
            <person name="Mizuno H."/>
            <person name="Yamamoto K."/>
            <person name="Antonio B.A."/>
            <person name="Baba T."/>
            <person name="Sakata K."/>
            <person name="Nagamura Y."/>
            <person name="Aoki H."/>
            <person name="Arikawa K."/>
            <person name="Arita K."/>
            <person name="Bito T."/>
            <person name="Chiden Y."/>
            <person name="Fujitsuka N."/>
            <person name="Fukunaka R."/>
            <person name="Hamada M."/>
            <person name="Harada C."/>
            <person name="Hayashi A."/>
            <person name="Hijishita S."/>
            <person name="Honda M."/>
            <person name="Hosokawa S."/>
            <person name="Ichikawa Y."/>
            <person name="Idonuma A."/>
            <person name="Iijima M."/>
            <person name="Ikeda M."/>
            <person name="Ikeno M."/>
            <person name="Ito K."/>
            <person name="Ito S."/>
            <person name="Ito T."/>
            <person name="Ito Y."/>
            <person name="Ito Y."/>
            <person name="Iwabuchi A."/>
            <person name="Kamiya K."/>
            <person name="Karasawa W."/>
            <person name="Kurita K."/>
            <person name="Katagiri S."/>
            <person name="Kikuta A."/>
            <person name="Kobayashi H."/>
            <person name="Kobayashi N."/>
            <person name="Machita K."/>
            <person name="Maehara T."/>
            <person name="Masukawa M."/>
            <person name="Mizubayashi T."/>
            <person name="Mukai Y."/>
            <person name="Nagasaki H."/>
            <person name="Nagata Y."/>
            <person name="Naito S."/>
            <person name="Nakashima M."/>
            <person name="Nakama Y."/>
            <person name="Nakamichi Y."/>
            <person name="Nakamura M."/>
            <person name="Meguro A."/>
            <person name="Negishi M."/>
            <person name="Ohta I."/>
            <person name="Ohta T."/>
            <person name="Okamoto M."/>
            <person name="Ono N."/>
            <person name="Saji S."/>
            <person name="Sakaguchi M."/>
            <person name="Sakai K."/>
            <person name="Shibata M."/>
            <person name="Shimokawa T."/>
            <person name="Song J."/>
            <person name="Takazaki Y."/>
            <person name="Terasawa K."/>
            <person name="Tsugane M."/>
            <person name="Tsuji K."/>
            <person name="Ueda S."/>
            <person name="Waki K."/>
            <person name="Yamagata H."/>
            <person name="Yamamoto M."/>
            <person name="Yamamoto S."/>
            <person name="Yamane H."/>
            <person name="Yoshiki S."/>
            <person name="Yoshihara R."/>
            <person name="Yukawa K."/>
            <person name="Zhong H."/>
            <person name="Yano M."/>
            <person name="Yuan Q."/>
            <person name="Ouyang S."/>
            <person name="Liu J."/>
            <person name="Jones K.M."/>
            <person name="Gansberger K."/>
            <person name="Moffat K."/>
            <person name="Hill J."/>
            <person name="Bera J."/>
            <person name="Fadrosh D."/>
            <person name="Jin S."/>
            <person name="Johri S."/>
            <person name="Kim M."/>
            <person name="Overton L."/>
            <person name="Reardon M."/>
            <person name="Tsitrin T."/>
            <person name="Vuong H."/>
            <person name="Weaver B."/>
            <person name="Ciecko A."/>
            <person name="Tallon L."/>
            <person name="Jackson J."/>
            <person name="Pai G."/>
            <person name="Aken S.V."/>
            <person name="Utterback T."/>
            <person name="Reidmuller S."/>
            <person name="Feldblyum T."/>
            <person name="Hsiao J."/>
            <person name="Zismann V."/>
            <person name="Iobst S."/>
            <person name="de Vazeille A.R."/>
            <person name="Buell C.R."/>
            <person name="Ying K."/>
            <person name="Li Y."/>
            <person name="Lu T."/>
            <person name="Huang Y."/>
            <person name="Zhao Q."/>
            <person name="Feng Q."/>
            <person name="Zhang L."/>
            <person name="Zhu J."/>
            <person name="Weng Q."/>
            <person name="Mu J."/>
            <person name="Lu Y."/>
            <person name="Fan D."/>
            <person name="Liu Y."/>
            <person name="Guan J."/>
            <person name="Zhang Y."/>
            <person name="Yu S."/>
            <person name="Liu X."/>
            <person name="Zhang Y."/>
            <person name="Hong G."/>
            <person name="Han B."/>
            <person name="Choisne N."/>
            <person name="Demange N."/>
            <person name="Orjeda G."/>
            <person name="Samain S."/>
            <person name="Cattolico L."/>
            <person name="Pelletier E."/>
            <person name="Couloux A."/>
            <person name="Segurens B."/>
            <person name="Wincker P."/>
            <person name="D'Hont A."/>
            <person name="Scarpelli C."/>
            <person name="Weissenbach J."/>
            <person name="Salanoubat M."/>
            <person name="Quetier F."/>
            <person name="Yu Y."/>
            <person name="Kim H.R."/>
            <person name="Rambo T."/>
            <person name="Currie J."/>
            <person name="Collura K."/>
            <person name="Luo M."/>
            <person name="Yang T."/>
            <person name="Ammiraju J.S.S."/>
            <person name="Engler F."/>
            <person name="Soderlund C."/>
            <person name="Wing R.A."/>
            <person name="Palmer L.E."/>
            <person name="de la Bastide M."/>
            <person name="Spiegel L."/>
            <person name="Nascimento L."/>
            <person name="Zutavern T."/>
            <person name="O'Shaughnessy A."/>
            <person name="Dike S."/>
            <person name="Dedhia N."/>
            <person name="Preston R."/>
            <person name="Balija V."/>
            <person name="McCombie W.R."/>
            <person name="Chow T."/>
            <person name="Chen H."/>
            <person name="Chung M."/>
            <person name="Chen C."/>
            <person name="Shaw J."/>
            <person name="Wu H."/>
            <person name="Hsiao K."/>
            <person name="Chao Y."/>
            <person name="Chu M."/>
            <person name="Cheng C."/>
            <person name="Hour A."/>
            <person name="Lee P."/>
            <person name="Lin S."/>
            <person name="Lin Y."/>
            <person name="Liou J."/>
            <person name="Liu S."/>
            <person name="Hsing Y."/>
            <person name="Raghuvanshi S."/>
            <person name="Mohanty A."/>
            <person name="Bharti A.K."/>
            <person name="Gaur A."/>
            <person name="Gupta V."/>
            <person name="Kumar D."/>
            <person name="Ravi V."/>
            <person name="Vij S."/>
            <person name="Kapur A."/>
            <person name="Khurana P."/>
            <person name="Khurana P."/>
            <person name="Khurana J.P."/>
            <person name="Tyagi A.K."/>
            <person name="Gaikwad K."/>
            <person name="Singh A."/>
            <person name="Dalal V."/>
            <person name="Srivastava S."/>
            <person name="Dixit A."/>
            <person name="Pal A.K."/>
            <person name="Ghazi I.A."/>
            <person name="Yadav M."/>
            <person name="Pandit A."/>
            <person name="Bhargava A."/>
            <person name="Sureshbabu K."/>
            <person name="Batra K."/>
            <person name="Sharma T.R."/>
            <person name="Mohapatra T."/>
            <person name="Singh N.K."/>
            <person name="Messing J."/>
            <person name="Nelson A.B."/>
            <person name="Fuks G."/>
            <person name="Kavchok S."/>
            <person name="Keizer G."/>
            <person name="Linton E."/>
            <person name="Llaca V."/>
            <person name="Song R."/>
            <person name="Tanyolac B."/>
            <person name="Young S."/>
            <person name="Ho-Il K."/>
            <person name="Hahn J.H."/>
            <person name="Sangsakoo G."/>
            <person name="Vanavichit A."/>
            <person name="de Mattos Luiz.A.T."/>
            <person name="Zimmer P.D."/>
            <person name="Malone G."/>
            <person name="Dellagostin O."/>
            <person name="de Oliveira A.C."/>
            <person name="Bevan M."/>
            <person name="Bancroft I."/>
            <person name="Minx P."/>
            <person name="Cordum H."/>
            <person name="Wilson R."/>
            <person name="Cheng Z."/>
            <person name="Jin W."/>
            <person name="Jiang J."/>
            <person name="Leong S.A."/>
            <person name="Iwama H."/>
            <person name="Gojobori T."/>
            <person name="Itoh T."/>
            <person name="Niimura Y."/>
            <person name="Fujii Y."/>
            <person name="Habara T."/>
            <person name="Sakai H."/>
            <person name="Sato Y."/>
            <person name="Wilson G."/>
            <person name="Kumar K."/>
            <person name="McCouch S."/>
            <person name="Juretic N."/>
            <person name="Hoen D."/>
            <person name="Wright S."/>
            <person name="Bruskiewich R."/>
            <person name="Bureau T."/>
            <person name="Miyao A."/>
            <person name="Hirochika H."/>
            <person name="Nishikawa T."/>
            <person name="Kadowaki K."/>
            <person name="Sugiura M."/>
            <person name="Burr B."/>
            <person name="Sasaki T."/>
        </authorList>
    </citation>
    <scope>NUCLEOTIDE SEQUENCE [LARGE SCALE GENOMIC DNA]</scope>
    <source>
        <strain evidence="3">cv. Nipponbare</strain>
    </source>
</reference>
<organism evidence="2 3">
    <name type="scientific">Oryza sativa subsp. japonica</name>
    <name type="common">Rice</name>
    <dbReference type="NCBI Taxonomy" id="39947"/>
    <lineage>
        <taxon>Eukaryota</taxon>
        <taxon>Viridiplantae</taxon>
        <taxon>Streptophyta</taxon>
        <taxon>Embryophyta</taxon>
        <taxon>Tracheophyta</taxon>
        <taxon>Spermatophyta</taxon>
        <taxon>Magnoliopsida</taxon>
        <taxon>Liliopsida</taxon>
        <taxon>Poales</taxon>
        <taxon>Poaceae</taxon>
        <taxon>BOP clade</taxon>
        <taxon>Oryzoideae</taxon>
        <taxon>Oryzeae</taxon>
        <taxon>Oryzinae</taxon>
        <taxon>Oryza</taxon>
        <taxon>Oryza sativa</taxon>
    </lineage>
</organism>
<reference evidence="3" key="2">
    <citation type="journal article" date="2008" name="Nucleic Acids Res.">
        <title>The rice annotation project database (RAP-DB): 2008 update.</title>
        <authorList>
            <consortium name="The rice annotation project (RAP)"/>
        </authorList>
    </citation>
    <scope>GENOME REANNOTATION</scope>
    <source>
        <strain evidence="3">cv. Nipponbare</strain>
    </source>
</reference>
<evidence type="ECO:0000313" key="2">
    <source>
        <dbReference type="EMBL" id="BAH93625.1"/>
    </source>
</evidence>
<protein>
    <submittedName>
        <fullName evidence="2">Os06g0610401 protein</fullName>
    </submittedName>
</protein>
<proteinExistence type="predicted"/>